<evidence type="ECO:0000313" key="2">
    <source>
        <dbReference type="EMBL" id="QCQ44108.1"/>
    </source>
</evidence>
<dbReference type="AlphaFoldDB" id="A0A396BZX8"/>
<dbReference type="Gene3D" id="2.20.110.10">
    <property type="entry name" value="Histone H3 K4-specific methyltransferase SET7/9 N-terminal domain"/>
    <property type="match status" value="2"/>
</dbReference>
<dbReference type="Pfam" id="PF07661">
    <property type="entry name" value="MORN_2"/>
    <property type="match status" value="3"/>
</dbReference>
<dbReference type="Gene3D" id="3.90.930.1">
    <property type="match status" value="1"/>
</dbReference>
<evidence type="ECO:0000313" key="5">
    <source>
        <dbReference type="Proteomes" id="UP000266644"/>
    </source>
</evidence>
<accession>A0A396BZX8</accession>
<proteinExistence type="predicted"/>
<evidence type="ECO:0000256" key="1">
    <source>
        <dbReference type="SAM" id="SignalP"/>
    </source>
</evidence>
<dbReference type="Proteomes" id="UP000036847">
    <property type="component" value="Chromosome"/>
</dbReference>
<name>A0A396BZX8_BACFG</name>
<sequence>MKKVILLLLLGAWVFTSVAQEKVFQVNEVSVINYGDGRLLFRELNEEKTPLQGEYRIIDGYHSEYILASFKNGMYDGLYRHFKRNVLAEESTYKDGWREGYRKTYYGDGKTLQGEGTFVEGKLHGVCKSYYQNGKVETEVCYKMGDQDGCDRKYNEEGSLVRDTYYKDSKPDGNWVEHLSGSIDFTRRSSYKNGLLTGEYSETLKNGNLRKKGTYKEGKKDGIWIEYRRDTGIPERSTTYRAGEKTGEEIRYFTDGKPESSKNYLNGKLEGISREYYYSNGQLKSEFTYKANKQHGPFKYLNEDGTVREAGRYENDMRKE</sequence>
<organism evidence="3 5">
    <name type="scientific">Bacteroides fragilis</name>
    <dbReference type="NCBI Taxonomy" id="817"/>
    <lineage>
        <taxon>Bacteria</taxon>
        <taxon>Pseudomonadati</taxon>
        <taxon>Bacteroidota</taxon>
        <taxon>Bacteroidia</taxon>
        <taxon>Bacteroidales</taxon>
        <taxon>Bacteroidaceae</taxon>
        <taxon>Bacteroides</taxon>
    </lineage>
</organism>
<dbReference type="RefSeq" id="WP_032535556.1">
    <property type="nucleotide sequence ID" value="NZ_CP036546.1"/>
</dbReference>
<protein>
    <submittedName>
        <fullName evidence="3">Toxin-antitoxin system YwqK family antitoxin</fullName>
    </submittedName>
</protein>
<dbReference type="OrthoDB" id="1119854at2"/>
<reference evidence="2" key="1">
    <citation type="book" date="2014" name="THE 24TH EUROPEAN CONGRESS OF CLINICAL MICROBIOLOGY AND INFECTIOUS DISEASES" publisher="ECCMID 2014" city="Barcelona, Spain">
        <title>Identification of resistance genes in three multidrug-resistant Bacteroides fragilis isolates by whole genome sequencing.</title>
        <editorList>
            <person name="Unknown"/>
            <person name="A."/>
        </editorList>
        <authorList>
            <person name="Sydenham T.V."/>
            <person name="Hasman H."/>
            <person name="Wang M."/>
            <person name="Soki J."/>
            <person name="Nagy E."/>
            <person name="Justesen U.S."/>
        </authorList>
    </citation>
    <scope>NUCLEOTIDE SEQUENCE</scope>
    <source>
        <strain evidence="2">DCMSKEJBY0001B</strain>
    </source>
</reference>
<dbReference type="InterPro" id="IPR011652">
    <property type="entry name" value="MORN_2"/>
</dbReference>
<dbReference type="EMBL" id="CP036546">
    <property type="protein sequence ID" value="QCQ44108.1"/>
    <property type="molecule type" value="Genomic_DNA"/>
</dbReference>
<dbReference type="EMBL" id="QRJE01000018">
    <property type="protein sequence ID" value="RHH10523.1"/>
    <property type="molecule type" value="Genomic_DNA"/>
</dbReference>
<feature type="chain" id="PRO_5041541598" evidence="1">
    <location>
        <begin position="20"/>
        <end position="320"/>
    </location>
</feature>
<dbReference type="PANTHER" id="PTHR33706:SF1">
    <property type="entry name" value="TPR REPEAT PROTEIN"/>
    <property type="match status" value="1"/>
</dbReference>
<reference evidence="3 5" key="2">
    <citation type="submission" date="2018-08" db="EMBL/GenBank/DDBJ databases">
        <title>A genome reference for cultivated species of the human gut microbiota.</title>
        <authorList>
            <person name="Zou Y."/>
            <person name="Xue W."/>
            <person name="Luo G."/>
        </authorList>
    </citation>
    <scope>NUCLEOTIDE SEQUENCE [LARGE SCALE GENOMIC DNA]</scope>
    <source>
        <strain evidence="3 5">AM18-6</strain>
    </source>
</reference>
<gene>
    <name evidence="3" type="ORF">DW228_12315</name>
    <name evidence="2" type="ORF">EC80_004245</name>
</gene>
<keyword evidence="1" id="KW-0732">Signal</keyword>
<feature type="signal peptide" evidence="1">
    <location>
        <begin position="1"/>
        <end position="19"/>
    </location>
</feature>
<dbReference type="Proteomes" id="UP000266644">
    <property type="component" value="Unassembled WGS sequence"/>
</dbReference>
<dbReference type="SUPFAM" id="SSF82185">
    <property type="entry name" value="Histone H3 K4-specific methyltransferase SET7/9 N-terminal domain"/>
    <property type="match status" value="2"/>
</dbReference>
<evidence type="ECO:0000313" key="3">
    <source>
        <dbReference type="EMBL" id="RHH10523.1"/>
    </source>
</evidence>
<dbReference type="PANTHER" id="PTHR33706">
    <property type="entry name" value="MORN VARIANT REPEAT PROTEIN"/>
    <property type="match status" value="1"/>
</dbReference>
<reference evidence="2 4" key="3">
    <citation type="submission" date="2019-03" db="EMBL/GenBank/DDBJ databases">
        <title>Complete genome assembly of MDR B. fragilis.</title>
        <authorList>
            <person name="Sydenham T.V."/>
            <person name="Hasman H."/>
            <person name="Justesen U.S."/>
        </authorList>
    </citation>
    <scope>NUCLEOTIDE SEQUENCE [LARGE SCALE GENOMIC DNA]</scope>
    <source>
        <strain evidence="2 4">DCMSKEJBY0001B</strain>
    </source>
</reference>
<evidence type="ECO:0000313" key="4">
    <source>
        <dbReference type="Proteomes" id="UP000036847"/>
    </source>
</evidence>